<evidence type="ECO:0000259" key="2">
    <source>
        <dbReference type="Pfam" id="PF06452"/>
    </source>
</evidence>
<dbReference type="Pfam" id="PF19313">
    <property type="entry name" value="DUF5916"/>
    <property type="match status" value="1"/>
</dbReference>
<evidence type="ECO:0000259" key="3">
    <source>
        <dbReference type="Pfam" id="PF19313"/>
    </source>
</evidence>
<name>A0ABT8KJT5_9BACT</name>
<dbReference type="EMBL" id="JAUJEA010000001">
    <property type="protein sequence ID" value="MDN5199845.1"/>
    <property type="molecule type" value="Genomic_DNA"/>
</dbReference>
<dbReference type="InterPro" id="IPR045670">
    <property type="entry name" value="DUF5916"/>
</dbReference>
<dbReference type="Pfam" id="PF06452">
    <property type="entry name" value="CBM9_1"/>
    <property type="match status" value="1"/>
</dbReference>
<evidence type="ECO:0000256" key="1">
    <source>
        <dbReference type="SAM" id="SignalP"/>
    </source>
</evidence>
<dbReference type="SUPFAM" id="SSF49344">
    <property type="entry name" value="CBD9-like"/>
    <property type="match status" value="1"/>
</dbReference>
<proteinExistence type="predicted"/>
<dbReference type="CDD" id="cd09618">
    <property type="entry name" value="CBM9_like_2"/>
    <property type="match status" value="1"/>
</dbReference>
<feature type="signal peptide" evidence="1">
    <location>
        <begin position="1"/>
        <end position="36"/>
    </location>
</feature>
<comment type="caution">
    <text evidence="4">The sequence shown here is derived from an EMBL/GenBank/DDBJ whole genome shotgun (WGS) entry which is preliminary data.</text>
</comment>
<organism evidence="4 5">
    <name type="scientific">Splendidivirga corallicola</name>
    <dbReference type="NCBI Taxonomy" id="3051826"/>
    <lineage>
        <taxon>Bacteria</taxon>
        <taxon>Pseudomonadati</taxon>
        <taxon>Bacteroidota</taxon>
        <taxon>Cytophagia</taxon>
        <taxon>Cytophagales</taxon>
        <taxon>Splendidivirgaceae</taxon>
        <taxon>Splendidivirga</taxon>
    </lineage>
</organism>
<dbReference type="Gene3D" id="2.60.40.1190">
    <property type="match status" value="1"/>
</dbReference>
<gene>
    <name evidence="4" type="ORF">QQ008_00685</name>
</gene>
<accession>A0ABT8KJT5</accession>
<dbReference type="Proteomes" id="UP001172082">
    <property type="component" value="Unassembled WGS sequence"/>
</dbReference>
<evidence type="ECO:0000313" key="4">
    <source>
        <dbReference type="EMBL" id="MDN5199845.1"/>
    </source>
</evidence>
<reference evidence="4" key="1">
    <citation type="submission" date="2023-06" db="EMBL/GenBank/DDBJ databases">
        <title>Genomic of Parafulvivirga corallium.</title>
        <authorList>
            <person name="Wang G."/>
        </authorList>
    </citation>
    <scope>NUCLEOTIDE SEQUENCE</scope>
    <source>
        <strain evidence="4">BMA10</strain>
    </source>
</reference>
<dbReference type="RefSeq" id="WP_346749877.1">
    <property type="nucleotide sequence ID" value="NZ_JAUJEA010000001.1"/>
</dbReference>
<sequence length="746" mass="85955">MIKINYPFLKLSEKNFNRYGLLCFAALLLSVQSVSAQHSREDAIINIKKSGTTINVDGVLDEEAWQIADKAGDFYQNFPTDSLPATADTEVMLTFDDNYLYIAAVCYAQDDKYIVASLKRDYVPFNTESFNVYIDPYNDLTNGFTFGLSPLGIQREGLFSERRRVSSDWDNKWFSEVTNYPDKWVLEMAIPFKTLRYSEDNKTWNINFLRFDLKNNERTTWAKVPRQFRPNNILYAGKLLWESPPPKTGPNISVIPYVSSRVTKNHEEGENTDYNLEAGFDAKIGITPSLNLDLTVNPDFSQVEVDEQVTNLDRFELFFPEKRQFFLENSDLFSQAGVPPARPFFSRRIGIARDTADNIVQIPIVFGARLSGNLDQNWRVGLLNMQTASDGDLGILGQNYTVTTFNRRVFSGSTIGGIFVNRQAVNFDDREANYEGTKYNRVFGLDYNLVSKNNKWSGDIFYHRSVDPGNNDKSFAHGGFLSYTARNIRAFWFHNYVGENYNAEVGFVRRTGFARGFLGIEPIFFPKSDKIVTIQPEFRTGYTTDIDFNVLDREYSAEVGINFTNTSELQIEVENNSVILTDSFDPTNTDGPELEAGKEYNWTRFGIGYESDGRKVFNYELSSSIGGFFNGNRIEFQAQVNYRYQPYGNFSMNFSYNKIDLPEPFNDADFILIGPRIDLTFTDKIFFTTFIQYNDQRDNLNINSRIQWRYKPVSDFFIVYTDNYFPGNFRVKNRALVLKLSYWLNV</sequence>
<evidence type="ECO:0000313" key="5">
    <source>
        <dbReference type="Proteomes" id="UP001172082"/>
    </source>
</evidence>
<feature type="chain" id="PRO_5047532024" evidence="1">
    <location>
        <begin position="37"/>
        <end position="746"/>
    </location>
</feature>
<keyword evidence="5" id="KW-1185">Reference proteome</keyword>
<feature type="domain" description="Carbohydrate-binding" evidence="2">
    <location>
        <begin position="56"/>
        <end position="222"/>
    </location>
</feature>
<feature type="domain" description="DUF5916" evidence="3">
    <location>
        <begin position="253"/>
        <end position="720"/>
    </location>
</feature>
<keyword evidence="1" id="KW-0732">Signal</keyword>
<protein>
    <submittedName>
        <fullName evidence="4">DUF5916 domain-containing protein</fullName>
    </submittedName>
</protein>
<dbReference type="InterPro" id="IPR010502">
    <property type="entry name" value="Carb-bd_dom_fam9"/>
</dbReference>